<protein>
    <recommendedName>
        <fullName evidence="7">Peptidase M16</fullName>
    </recommendedName>
</protein>
<feature type="domain" description="Peptidase M16 N-terminal" evidence="3">
    <location>
        <begin position="20"/>
        <end position="163"/>
    </location>
</feature>
<dbReference type="InterPro" id="IPR050361">
    <property type="entry name" value="MPP/UQCRC_Complex"/>
</dbReference>
<evidence type="ECO:0000256" key="1">
    <source>
        <dbReference type="ARBA" id="ARBA00007261"/>
    </source>
</evidence>
<reference evidence="5 6" key="1">
    <citation type="journal article" date="2016" name="Nat. Commun.">
        <title>Thousands of microbial genomes shed light on interconnected biogeochemical processes in an aquifer system.</title>
        <authorList>
            <person name="Anantharaman K."/>
            <person name="Brown C.T."/>
            <person name="Hug L.A."/>
            <person name="Sharon I."/>
            <person name="Castelle C.J."/>
            <person name="Probst A.J."/>
            <person name="Thomas B.C."/>
            <person name="Singh A."/>
            <person name="Wilkins M.J."/>
            <person name="Karaoz U."/>
            <person name="Brodie E.L."/>
            <person name="Williams K.H."/>
            <person name="Hubbard S.S."/>
            <person name="Banfield J.F."/>
        </authorList>
    </citation>
    <scope>NUCLEOTIDE SEQUENCE [LARGE SCALE GENOMIC DNA]</scope>
</reference>
<dbReference type="InterPro" id="IPR011765">
    <property type="entry name" value="Pept_M16_N"/>
</dbReference>
<evidence type="ECO:0000313" key="5">
    <source>
        <dbReference type="EMBL" id="OGG13740.1"/>
    </source>
</evidence>
<dbReference type="InterPro" id="IPR011249">
    <property type="entry name" value="Metalloenz_LuxS/M16"/>
</dbReference>
<accession>A0A1F5ZML4</accession>
<dbReference type="PROSITE" id="PS00143">
    <property type="entry name" value="INSULINASE"/>
    <property type="match status" value="1"/>
</dbReference>
<dbReference type="InterPro" id="IPR007863">
    <property type="entry name" value="Peptidase_M16_C"/>
</dbReference>
<gene>
    <name evidence="5" type="ORF">A2875_04815</name>
</gene>
<dbReference type="GO" id="GO:0006508">
    <property type="term" value="P:proteolysis"/>
    <property type="evidence" value="ECO:0007669"/>
    <property type="project" value="InterPro"/>
</dbReference>
<dbReference type="GO" id="GO:0046872">
    <property type="term" value="F:metal ion binding"/>
    <property type="evidence" value="ECO:0007669"/>
    <property type="project" value="InterPro"/>
</dbReference>
<dbReference type="InterPro" id="IPR001431">
    <property type="entry name" value="Pept_M16_Zn_BS"/>
</dbReference>
<evidence type="ECO:0008006" key="7">
    <source>
        <dbReference type="Google" id="ProtNLM"/>
    </source>
</evidence>
<name>A0A1F5ZML4_9BACT</name>
<dbReference type="EMBL" id="MFJJ01000034">
    <property type="protein sequence ID" value="OGG13740.1"/>
    <property type="molecule type" value="Genomic_DNA"/>
</dbReference>
<sequence length="426" mass="48086">MKSSSFVRKQLPNGVRLLLVDVPGVNSVATAVMVGVGSRYETKKISGVSHFLEHMVFKGTKKYPTTEDVNVIERIGGLQNAYTDIDVTSYHNKALSTDWALALEINRELALAPRLEEKYIEKERNVILEEIKRGEDEPANKVGETFHQMMYPGTGLGMRVIGTPECLLAANSGVLREYHDSWYKPESIVVIVSGRITHNAPQITGAVEEWFSGLKGKPKAIEQVSVDQTAPKLEVVTKPDAQQAHITIGLHTFARTSEDRFAWSLFNMIMGIGFTSRLFKEVREKRGLCYHIRSGSDNWTETGYWSIYAGVGTAQVPEATRAIVRELSQAGDKGVTNDELAVAKKRIKTILAFKSEDPEFFVEYFGRQEVYHNPILTLDDYIRKIENVTKEDISRLAEKYIRTQCLNMAIVWNKKRDEKLEKLLVV</sequence>
<evidence type="ECO:0000313" key="6">
    <source>
        <dbReference type="Proteomes" id="UP000177416"/>
    </source>
</evidence>
<feature type="domain" description="Peptidase M16 C-terminal" evidence="4">
    <location>
        <begin position="174"/>
        <end position="346"/>
    </location>
</feature>
<dbReference type="Gene3D" id="3.30.830.10">
    <property type="entry name" value="Metalloenzyme, LuxS/M16 peptidase-like"/>
    <property type="match status" value="2"/>
</dbReference>
<proteinExistence type="inferred from homology"/>
<evidence type="ECO:0000259" key="4">
    <source>
        <dbReference type="Pfam" id="PF05193"/>
    </source>
</evidence>
<comment type="caution">
    <text evidence="5">The sequence shown here is derived from an EMBL/GenBank/DDBJ whole genome shotgun (WGS) entry which is preliminary data.</text>
</comment>
<evidence type="ECO:0000259" key="3">
    <source>
        <dbReference type="Pfam" id="PF00675"/>
    </source>
</evidence>
<dbReference type="GO" id="GO:0004222">
    <property type="term" value="F:metalloendopeptidase activity"/>
    <property type="evidence" value="ECO:0007669"/>
    <property type="project" value="InterPro"/>
</dbReference>
<organism evidence="5 6">
    <name type="scientific">Candidatus Gottesmanbacteria bacterium RIFCSPHIGHO2_01_FULL_46_14</name>
    <dbReference type="NCBI Taxonomy" id="1798380"/>
    <lineage>
        <taxon>Bacteria</taxon>
        <taxon>Candidatus Gottesmaniibacteriota</taxon>
    </lineage>
</organism>
<dbReference type="Proteomes" id="UP000177416">
    <property type="component" value="Unassembled WGS sequence"/>
</dbReference>
<comment type="similarity">
    <text evidence="1 2">Belongs to the peptidase M16 family.</text>
</comment>
<dbReference type="PANTHER" id="PTHR11851:SF49">
    <property type="entry name" value="MITOCHONDRIAL-PROCESSING PEPTIDASE SUBUNIT ALPHA"/>
    <property type="match status" value="1"/>
</dbReference>
<dbReference type="SUPFAM" id="SSF63411">
    <property type="entry name" value="LuxS/MPP-like metallohydrolase"/>
    <property type="match status" value="2"/>
</dbReference>
<dbReference type="Pfam" id="PF00675">
    <property type="entry name" value="Peptidase_M16"/>
    <property type="match status" value="1"/>
</dbReference>
<dbReference type="AlphaFoldDB" id="A0A1F5ZML4"/>
<evidence type="ECO:0000256" key="2">
    <source>
        <dbReference type="RuleBase" id="RU004447"/>
    </source>
</evidence>
<dbReference type="PANTHER" id="PTHR11851">
    <property type="entry name" value="METALLOPROTEASE"/>
    <property type="match status" value="1"/>
</dbReference>
<dbReference type="Pfam" id="PF05193">
    <property type="entry name" value="Peptidase_M16_C"/>
    <property type="match status" value="1"/>
</dbReference>